<proteinExistence type="predicted"/>
<evidence type="ECO:0000259" key="1">
    <source>
        <dbReference type="Pfam" id="PF14420"/>
    </source>
</evidence>
<keyword evidence="3" id="KW-1185">Reference proteome</keyword>
<dbReference type="Pfam" id="PF14420">
    <property type="entry name" value="Clr5"/>
    <property type="match status" value="1"/>
</dbReference>
<accession>A0A9P8L3E4</accession>
<protein>
    <recommendedName>
        <fullName evidence="1">Clr5 domain-containing protein</fullName>
    </recommendedName>
</protein>
<dbReference type="EMBL" id="JAGHQM010001623">
    <property type="protein sequence ID" value="KAH0553053.1"/>
    <property type="molecule type" value="Genomic_DNA"/>
</dbReference>
<evidence type="ECO:0000313" key="2">
    <source>
        <dbReference type="EMBL" id="KAH0553053.1"/>
    </source>
</evidence>
<dbReference type="Proteomes" id="UP000750711">
    <property type="component" value="Unassembled WGS sequence"/>
</dbReference>
<evidence type="ECO:0000313" key="3">
    <source>
        <dbReference type="Proteomes" id="UP000750711"/>
    </source>
</evidence>
<dbReference type="InterPro" id="IPR025676">
    <property type="entry name" value="Clr5_dom"/>
</dbReference>
<gene>
    <name evidence="2" type="ORF">GP486_006754</name>
</gene>
<organism evidence="2 3">
    <name type="scientific">Trichoglossum hirsutum</name>
    <dbReference type="NCBI Taxonomy" id="265104"/>
    <lineage>
        <taxon>Eukaryota</taxon>
        <taxon>Fungi</taxon>
        <taxon>Dikarya</taxon>
        <taxon>Ascomycota</taxon>
        <taxon>Pezizomycotina</taxon>
        <taxon>Geoglossomycetes</taxon>
        <taxon>Geoglossales</taxon>
        <taxon>Geoglossaceae</taxon>
        <taxon>Trichoglossum</taxon>
    </lineage>
</organism>
<reference evidence="2" key="1">
    <citation type="submission" date="2021-03" db="EMBL/GenBank/DDBJ databases">
        <title>Comparative genomics and phylogenomic investigation of the class Geoglossomycetes provide insights into ecological specialization and systematics.</title>
        <authorList>
            <person name="Melie T."/>
            <person name="Pirro S."/>
            <person name="Miller A.N."/>
            <person name="Quandt A."/>
        </authorList>
    </citation>
    <scope>NUCLEOTIDE SEQUENCE</scope>
    <source>
        <strain evidence="2">CAQ_001_2017</strain>
    </source>
</reference>
<sequence>MVYDWEDKEDICYRMYIEEKKSLEEIMEFMKTERTVVRCDAFAEPRRNARNSQPFICMISQFSPAKTDTDKECRSN</sequence>
<dbReference type="AlphaFoldDB" id="A0A9P8L3E4"/>
<comment type="caution">
    <text evidence="2">The sequence shown here is derived from an EMBL/GenBank/DDBJ whole genome shotgun (WGS) entry which is preliminary data.</text>
</comment>
<feature type="domain" description="Clr5" evidence="1">
    <location>
        <begin position="1"/>
        <end position="34"/>
    </location>
</feature>
<name>A0A9P8L3E4_9PEZI</name>